<dbReference type="EMBL" id="JAZDWU010000001">
    <property type="protein sequence ID" value="KAL0015459.1"/>
    <property type="molecule type" value="Genomic_DNA"/>
</dbReference>
<dbReference type="AlphaFoldDB" id="A0AAW2E197"/>
<sequence>MVYSSRTPRIPLEAFQEEMRKRAASGSSASPSTAPLAPIPSPIQPTDNVSAFLCFEYTVLHRHEKTTQTQGQSLGFYQFSTRGLDCRMRRSLPTSNREWKKEFFFISGPWTGDLVEVLSHLQKLCHTRLQLVEDATPLQTRPNVPKMLKMVPTNSLEKRKAVSRTVDIGNLPSHRGQKRPKVDSSSHSKAPIVKLNPSLVENPAVVLPSEVPSSKDPSRPNLELSTIPLVSASYTFLRSETLA</sequence>
<protein>
    <submittedName>
        <fullName evidence="2">Uncharacterized protein</fullName>
    </submittedName>
</protein>
<dbReference type="Proteomes" id="UP001459277">
    <property type="component" value="Unassembled WGS sequence"/>
</dbReference>
<organism evidence="2 3">
    <name type="scientific">Lithocarpus litseifolius</name>
    <dbReference type="NCBI Taxonomy" id="425828"/>
    <lineage>
        <taxon>Eukaryota</taxon>
        <taxon>Viridiplantae</taxon>
        <taxon>Streptophyta</taxon>
        <taxon>Embryophyta</taxon>
        <taxon>Tracheophyta</taxon>
        <taxon>Spermatophyta</taxon>
        <taxon>Magnoliopsida</taxon>
        <taxon>eudicotyledons</taxon>
        <taxon>Gunneridae</taxon>
        <taxon>Pentapetalae</taxon>
        <taxon>rosids</taxon>
        <taxon>fabids</taxon>
        <taxon>Fagales</taxon>
        <taxon>Fagaceae</taxon>
        <taxon>Lithocarpus</taxon>
    </lineage>
</organism>
<evidence type="ECO:0000256" key="1">
    <source>
        <dbReference type="SAM" id="MobiDB-lite"/>
    </source>
</evidence>
<gene>
    <name evidence="2" type="ORF">SO802_002528</name>
</gene>
<evidence type="ECO:0000313" key="3">
    <source>
        <dbReference type="Proteomes" id="UP001459277"/>
    </source>
</evidence>
<feature type="region of interest" description="Disordered" evidence="1">
    <location>
        <begin position="169"/>
        <end position="194"/>
    </location>
</feature>
<name>A0AAW2E197_9ROSI</name>
<comment type="caution">
    <text evidence="2">The sequence shown here is derived from an EMBL/GenBank/DDBJ whole genome shotgun (WGS) entry which is preliminary data.</text>
</comment>
<feature type="region of interest" description="Disordered" evidence="1">
    <location>
        <begin position="18"/>
        <end position="42"/>
    </location>
</feature>
<accession>A0AAW2E197</accession>
<proteinExistence type="predicted"/>
<evidence type="ECO:0000313" key="2">
    <source>
        <dbReference type="EMBL" id="KAL0015459.1"/>
    </source>
</evidence>
<feature type="compositionally biased region" description="Low complexity" evidence="1">
    <location>
        <begin position="24"/>
        <end position="36"/>
    </location>
</feature>
<reference evidence="2 3" key="1">
    <citation type="submission" date="2024-01" db="EMBL/GenBank/DDBJ databases">
        <title>A telomere-to-telomere, gap-free genome of sweet tea (Lithocarpus litseifolius).</title>
        <authorList>
            <person name="Zhou J."/>
        </authorList>
    </citation>
    <scope>NUCLEOTIDE SEQUENCE [LARGE SCALE GENOMIC DNA]</scope>
    <source>
        <strain evidence="2">Zhou-2022a</strain>
        <tissue evidence="2">Leaf</tissue>
    </source>
</reference>
<keyword evidence="3" id="KW-1185">Reference proteome</keyword>